<accession>D8M5L3</accession>
<evidence type="ECO:0008006" key="8">
    <source>
        <dbReference type="Google" id="ProtNLM"/>
    </source>
</evidence>
<evidence type="ECO:0000313" key="7">
    <source>
        <dbReference type="Proteomes" id="UP000008312"/>
    </source>
</evidence>
<evidence type="ECO:0000259" key="1">
    <source>
        <dbReference type="Pfam" id="PF13086"/>
    </source>
</evidence>
<reference evidence="6" key="1">
    <citation type="submission" date="2010-02" db="EMBL/GenBank/DDBJ databases">
        <title>Sequencing and annotation of the Blastocystis hominis genome.</title>
        <authorList>
            <person name="Wincker P."/>
        </authorList>
    </citation>
    <scope>NUCLEOTIDE SEQUENCE</scope>
    <source>
        <strain evidence="6">Singapore isolate B</strain>
    </source>
</reference>
<dbReference type="Proteomes" id="UP000008312">
    <property type="component" value="Unassembled WGS sequence"/>
</dbReference>
<dbReference type="GO" id="GO:0019888">
    <property type="term" value="F:protein phosphatase regulator activity"/>
    <property type="evidence" value="ECO:0007669"/>
    <property type="project" value="InterPro"/>
</dbReference>
<dbReference type="InterPro" id="IPR047187">
    <property type="entry name" value="SF1_C_Upf1"/>
</dbReference>
<dbReference type="EMBL" id="FN668661">
    <property type="protein sequence ID" value="CBK23352.2"/>
    <property type="molecule type" value="Genomic_DNA"/>
</dbReference>
<dbReference type="InterPro" id="IPR048967">
    <property type="entry name" value="Aquarius_insert"/>
</dbReference>
<gene>
    <name evidence="6" type="ORF">GSBLH_T00003239001</name>
</gene>
<dbReference type="InterPro" id="IPR002554">
    <property type="entry name" value="PP2A_B56"/>
</dbReference>
<dbReference type="OMA" id="YRVWLDC"/>
<dbReference type="CDD" id="cd18808">
    <property type="entry name" value="SF1_C_Upf1"/>
    <property type="match status" value="1"/>
</dbReference>
<evidence type="ECO:0000313" key="6">
    <source>
        <dbReference type="EMBL" id="CBK23352.2"/>
    </source>
</evidence>
<feature type="domain" description="RNA helicase aquarius insertion" evidence="5">
    <location>
        <begin position="618"/>
        <end position="710"/>
    </location>
</feature>
<dbReference type="Pfam" id="PF16399">
    <property type="entry name" value="Aquarius_N_1st"/>
    <property type="match status" value="1"/>
</dbReference>
<dbReference type="GO" id="GO:0000159">
    <property type="term" value="C:protein phosphatase type 2A complex"/>
    <property type="evidence" value="ECO:0007669"/>
    <property type="project" value="InterPro"/>
</dbReference>
<dbReference type="GeneID" id="24920347"/>
<keyword evidence="7" id="KW-1185">Reference proteome</keyword>
<dbReference type="InterPro" id="IPR016024">
    <property type="entry name" value="ARM-type_fold"/>
</dbReference>
<evidence type="ECO:0000259" key="3">
    <source>
        <dbReference type="Pfam" id="PF16399"/>
    </source>
</evidence>
<evidence type="ECO:0000259" key="5">
    <source>
        <dbReference type="Pfam" id="PF21144"/>
    </source>
</evidence>
<feature type="domain" description="RNA helicase aquarius N-terminal" evidence="3">
    <location>
        <begin position="1"/>
        <end position="299"/>
    </location>
</feature>
<dbReference type="FunFam" id="3.40.50.300:FF:002863">
    <property type="entry name" value="Pre-mRNA-splicing factor cwf11"/>
    <property type="match status" value="1"/>
</dbReference>
<name>D8M5L3_BLAHO</name>
<dbReference type="PANTHER" id="PTHR10257">
    <property type="entry name" value="SERINE/THREONINE PROTEIN PHOSPHATASE 2A PP2A REGULATORY SUBUNIT B"/>
    <property type="match status" value="1"/>
</dbReference>
<dbReference type="Gene3D" id="3.40.50.300">
    <property type="entry name" value="P-loop containing nucleotide triphosphate hydrolases"/>
    <property type="match status" value="2"/>
</dbReference>
<feature type="domain" description="DNA2/NAM7 helicase-like C-terminal" evidence="2">
    <location>
        <begin position="1061"/>
        <end position="1247"/>
    </location>
</feature>
<dbReference type="Pfam" id="PF13086">
    <property type="entry name" value="AAA_11"/>
    <property type="match status" value="1"/>
</dbReference>
<protein>
    <recommendedName>
        <fullName evidence="8">Intron-binding protein aquarius</fullName>
    </recommendedName>
</protein>
<dbReference type="RefSeq" id="XP_012897400.1">
    <property type="nucleotide sequence ID" value="XM_013041946.1"/>
</dbReference>
<dbReference type="GO" id="GO:0004386">
    <property type="term" value="F:helicase activity"/>
    <property type="evidence" value="ECO:0007669"/>
    <property type="project" value="InterPro"/>
</dbReference>
<evidence type="ECO:0000259" key="2">
    <source>
        <dbReference type="Pfam" id="PF13087"/>
    </source>
</evidence>
<dbReference type="InterPro" id="IPR027417">
    <property type="entry name" value="P-loop_NTPase"/>
</dbReference>
<feature type="domain" description="DNA2/NAM7 helicase helicase" evidence="1">
    <location>
        <begin position="724"/>
        <end position="1052"/>
    </location>
</feature>
<dbReference type="PANTHER" id="PTHR10257:SF3">
    <property type="entry name" value="SERINE_THREONINE-PROTEIN PHOSPHATASE 2A 56 KDA REGULATORY SUBUNIT GAMMA ISOFORM"/>
    <property type="match status" value="1"/>
</dbReference>
<evidence type="ECO:0000259" key="4">
    <source>
        <dbReference type="Pfam" id="PF21143"/>
    </source>
</evidence>
<dbReference type="SUPFAM" id="SSF48371">
    <property type="entry name" value="ARM repeat"/>
    <property type="match status" value="1"/>
</dbReference>
<feature type="domain" description="RNA helicase aquarius beta-barrel" evidence="4">
    <location>
        <begin position="382"/>
        <end position="564"/>
    </location>
</feature>
<dbReference type="InterPro" id="IPR048966">
    <property type="entry name" value="Aquarius_b-barrel"/>
</dbReference>
<dbReference type="Pfam" id="PF21144">
    <property type="entry name" value="Aquarius_N_3rd"/>
    <property type="match status" value="1"/>
</dbReference>
<organism evidence="6">
    <name type="scientific">Blastocystis hominis</name>
    <dbReference type="NCBI Taxonomy" id="12968"/>
    <lineage>
        <taxon>Eukaryota</taxon>
        <taxon>Sar</taxon>
        <taxon>Stramenopiles</taxon>
        <taxon>Bigyra</taxon>
        <taxon>Opalozoa</taxon>
        <taxon>Opalinata</taxon>
        <taxon>Blastocystidae</taxon>
        <taxon>Blastocystis</taxon>
    </lineage>
</organism>
<dbReference type="InterPro" id="IPR032174">
    <property type="entry name" value="Aquarius_N"/>
</dbReference>
<dbReference type="InterPro" id="IPR041679">
    <property type="entry name" value="DNA2/NAM7-like_C"/>
</dbReference>
<dbReference type="FunCoup" id="D8M5L3">
    <property type="interactions" value="495"/>
</dbReference>
<dbReference type="SUPFAM" id="SSF52540">
    <property type="entry name" value="P-loop containing nucleoside triphosphate hydrolases"/>
    <property type="match status" value="1"/>
</dbReference>
<dbReference type="InterPro" id="IPR041677">
    <property type="entry name" value="DNA2/NAM7_AAA_11"/>
</dbReference>
<dbReference type="InParanoid" id="D8M5L3"/>
<dbReference type="GO" id="GO:0007165">
    <property type="term" value="P:signal transduction"/>
    <property type="evidence" value="ECO:0007669"/>
    <property type="project" value="InterPro"/>
</dbReference>
<proteinExistence type="predicted"/>
<dbReference type="Pfam" id="PF13087">
    <property type="entry name" value="AAA_12"/>
    <property type="match status" value="1"/>
</dbReference>
<sequence length="1610" mass="185543">MEKDGIRRNVLPLCSIEIWENVHQRRRSLELSKNPRLHMTWEVLRTKRTLQKYLKQARTDQAQPNDQAEQVEKFLSTYDSNLRRGPESAVRSAYALLQSVNMQVSDWTDAKSQFFPSLLSLLFDLLAQEGRDELVTLSAMIVGLLTELLNQISTRRFLIVLIEDWHVAARVRLSPLCDGLLLQAEERLEDSLGFEMDEVSGRALEEVEANEQFYHKVMQLQNVAFKYFKTQLEELSMTSVQRVIERPFLLSQLDQLSEDALRALGVHLRLVPPAGKEVIPTVYSKPLLLEIFAQKYANRPNRVMQVNSLPLLPDEHMLWNESWLSICEEKNGLNAASISLPNLNLQFLSLQDYLLRNFELYQQEVYDEIRSDLSETVYQMRPRLDMSGETAFTGKSRMGVPLVSFSLTEVRRAAIGDNTPAEVRADVTFSLHGLRGETRKAWEALHEHDILFLVKIVATNRDASEYSYGNLIGIESNGWMDDFDLDFLKKEGVLAIRGCEVVRMEDEDGVILNDLVEADTRLKRAGKRRILRVRLDPIMYQHDMEQVAAGEKDPYESFNLLIRRDPASNSFKSVQETTRDLLNLKHLNQSIPEWFHDILLGLGDPAAAHYTHWDLPSHSLDFADTFHNAQHVIASFPDRKVEFCGKNGEPLSAEQMAPPFRLTFGENEDDDDNDDEEEESTIQCTSYTQRFHSINVMSSKTSFYTPFEFEQKETWKPTVEFTPRQIEAIRSGMEPGLTMIVGPPGTGKTDVAVQIVSNLYHSYPDQRILLVTRSNHALNDLFVKIAQRDIEKRHLLRLGHGERDLDSTEDFSRLGRVDYCLQRREVLLKAVQQLAVSLGYLEDLGFSCETSEHFATTVIFPLIQRYLKVLDHTCSEEEKAELTSIPARYSAEKKSQIKEWDAANDTEAGRCFPFKLFFAPQGSQLFASSLSEDNLKERGKRCMQTVQNLFNELKEYRAFELLRNWKHRTDYILTNQARIIAMTCTHAAIARQRFLESNFKFDTIIFEEAAQMLELESFIPFLLQEASEMEPCQLKRVIYLGDANQLPPIIHSPLLAHATNLDQSLFARLLRLGVPFVQLDAQGRSRDSIAALFAWRYEGLSNLPHTEVEFKRANACLRYDYQMINVDGEEKEVVNHGIQNEKEAGFVLAMYQYLRLCGYPAEKITLLTPYNGQKELLRSYLREYCRKNPLFGMPSKISTIDKYQGQQNDIVLLSLVRTRSVGYLRDVRRLLVAVSRARLGLYVFGKASLFRECLELQEIMRPLLQRPLMLQLVENEYYPCERGVDDEVASFEVQSGEHLSQIAAQYYEIPEDEEIDYSDPEWTHLSLVYEILIHLVLSVKIDNTIRKHYITNSFITRLISLFDSPDPQEREYLKMATHRIYGKLTNRRATIRGAINNTFYTFLYETKRHNGISVLLEILASIINGFTLPIRPEHRQSLEKSLIPLHKMRQYDEYSAPLSYCMTLYAQKDPSLSTPIVKGLLRYWPTGSSSKEVLFLNELEDLMSQLNPADLVPYREALFKRFAKCLDSCHVQVTERILFLWSGNVFSNAVIRDKENVQVLLKAVYPSLRRCEMNATNESVKQIVMHVIGIFMDADMELTQQLADQFDNAK</sequence>
<dbReference type="InterPro" id="IPR011989">
    <property type="entry name" value="ARM-like"/>
</dbReference>
<dbReference type="Gene3D" id="1.25.10.10">
    <property type="entry name" value="Leucine-rich Repeat Variant"/>
    <property type="match status" value="1"/>
</dbReference>
<dbReference type="OrthoDB" id="1879at2759"/>
<dbReference type="CDD" id="cd17935">
    <property type="entry name" value="EEXXQc_AQR"/>
    <property type="match status" value="1"/>
</dbReference>
<dbReference type="Pfam" id="PF21143">
    <property type="entry name" value="Aquarius_N_2nd"/>
    <property type="match status" value="1"/>
</dbReference>
<dbReference type="Pfam" id="PF01603">
    <property type="entry name" value="B56"/>
    <property type="match status" value="1"/>
</dbReference>